<name>A0A2J8PK47_PANTR</name>
<proteinExistence type="predicted"/>
<dbReference type="EMBL" id="NBAG03000214">
    <property type="protein sequence ID" value="PNI84378.1"/>
    <property type="molecule type" value="Genomic_DNA"/>
</dbReference>
<sequence length="32" mass="3626">MEDLLDLDEELRYSLATSSPECELPQNRSITG</sequence>
<protein>
    <submittedName>
        <fullName evidence="1">IFT43 isoform 6</fullName>
    </submittedName>
</protein>
<gene>
    <name evidence="1" type="ORF">CK820_G0002937</name>
</gene>
<organism evidence="1 2">
    <name type="scientific">Pan troglodytes</name>
    <name type="common">Chimpanzee</name>
    <dbReference type="NCBI Taxonomy" id="9598"/>
    <lineage>
        <taxon>Eukaryota</taxon>
        <taxon>Metazoa</taxon>
        <taxon>Chordata</taxon>
        <taxon>Craniata</taxon>
        <taxon>Vertebrata</taxon>
        <taxon>Euteleostomi</taxon>
        <taxon>Mammalia</taxon>
        <taxon>Eutheria</taxon>
        <taxon>Euarchontoglires</taxon>
        <taxon>Primates</taxon>
        <taxon>Haplorrhini</taxon>
        <taxon>Catarrhini</taxon>
        <taxon>Hominidae</taxon>
        <taxon>Pan</taxon>
    </lineage>
</organism>
<dbReference type="Proteomes" id="UP000236370">
    <property type="component" value="Unassembled WGS sequence"/>
</dbReference>
<evidence type="ECO:0000313" key="2">
    <source>
        <dbReference type="Proteomes" id="UP000236370"/>
    </source>
</evidence>
<reference evidence="1 2" key="1">
    <citation type="submission" date="2017-12" db="EMBL/GenBank/DDBJ databases">
        <title>High-resolution comparative analysis of great ape genomes.</title>
        <authorList>
            <person name="Pollen A."/>
            <person name="Hastie A."/>
            <person name="Hormozdiari F."/>
            <person name="Dougherty M."/>
            <person name="Liu R."/>
            <person name="Chaisson M."/>
            <person name="Hoppe E."/>
            <person name="Hill C."/>
            <person name="Pang A."/>
            <person name="Hillier L."/>
            <person name="Baker C."/>
            <person name="Armstrong J."/>
            <person name="Shendure J."/>
            <person name="Paten B."/>
            <person name="Wilson R."/>
            <person name="Chao H."/>
            <person name="Schneider V."/>
            <person name="Ventura M."/>
            <person name="Kronenberg Z."/>
            <person name="Murali S."/>
            <person name="Gordon D."/>
            <person name="Cantsilieris S."/>
            <person name="Munson K."/>
            <person name="Nelson B."/>
            <person name="Raja A."/>
            <person name="Underwood J."/>
            <person name="Diekhans M."/>
            <person name="Fiddes I."/>
            <person name="Haussler D."/>
            <person name="Eichler E."/>
        </authorList>
    </citation>
    <scope>NUCLEOTIDE SEQUENCE [LARGE SCALE GENOMIC DNA]</scope>
    <source>
        <strain evidence="1">Yerkes chimp pedigree #C0471</strain>
    </source>
</reference>
<comment type="caution">
    <text evidence="1">The sequence shown here is derived from an EMBL/GenBank/DDBJ whole genome shotgun (WGS) entry which is preliminary data.</text>
</comment>
<accession>A0A2J8PK47</accession>
<dbReference type="AlphaFoldDB" id="A0A2J8PK47"/>
<evidence type="ECO:0000313" key="1">
    <source>
        <dbReference type="EMBL" id="PNI84378.1"/>
    </source>
</evidence>